<protein>
    <submittedName>
        <fullName evidence="2">Uncharacterized protein</fullName>
    </submittedName>
</protein>
<evidence type="ECO:0000313" key="3">
    <source>
        <dbReference type="Proteomes" id="UP001159405"/>
    </source>
</evidence>
<accession>A0ABN8S9Y2</accession>
<feature type="non-terminal residue" evidence="2">
    <location>
        <position position="1"/>
    </location>
</feature>
<dbReference type="Proteomes" id="UP001159405">
    <property type="component" value="Unassembled WGS sequence"/>
</dbReference>
<feature type="compositionally biased region" description="Basic and acidic residues" evidence="1">
    <location>
        <begin position="1"/>
        <end position="15"/>
    </location>
</feature>
<gene>
    <name evidence="2" type="ORF">PLOB_00040386</name>
</gene>
<sequence length="223" mass="24850">GPRELEEVKGEEQKVKCSGATTSLEEECSPVIEPGPQKTDTTVGHGDGENESISSAKLADLQLKLEMEKTTSPSTSLPTVVDIRLDDTVGFYPSQEFLGRIASKYLQEVDPSPPEELNGFLQYLKKHRDVKIVGVKTGSLIMTAECSSLGNLDELWKAYCIGYLNEMAQFLVTRDVLTRFGLTEVKLITTIVKEEYEACREVFLKQGAGAYILWILSHLFRRL</sequence>
<evidence type="ECO:0000313" key="2">
    <source>
        <dbReference type="EMBL" id="CAH3188334.1"/>
    </source>
</evidence>
<dbReference type="EMBL" id="CALNXK010000611">
    <property type="protein sequence ID" value="CAH3188334.1"/>
    <property type="molecule type" value="Genomic_DNA"/>
</dbReference>
<feature type="region of interest" description="Disordered" evidence="1">
    <location>
        <begin position="1"/>
        <end position="51"/>
    </location>
</feature>
<proteinExistence type="predicted"/>
<comment type="caution">
    <text evidence="2">The sequence shown here is derived from an EMBL/GenBank/DDBJ whole genome shotgun (WGS) entry which is preliminary data.</text>
</comment>
<keyword evidence="3" id="KW-1185">Reference proteome</keyword>
<evidence type="ECO:0000256" key="1">
    <source>
        <dbReference type="SAM" id="MobiDB-lite"/>
    </source>
</evidence>
<name>A0ABN8S9Y2_9CNID</name>
<organism evidence="2 3">
    <name type="scientific">Porites lobata</name>
    <dbReference type="NCBI Taxonomy" id="104759"/>
    <lineage>
        <taxon>Eukaryota</taxon>
        <taxon>Metazoa</taxon>
        <taxon>Cnidaria</taxon>
        <taxon>Anthozoa</taxon>
        <taxon>Hexacorallia</taxon>
        <taxon>Scleractinia</taxon>
        <taxon>Fungiina</taxon>
        <taxon>Poritidae</taxon>
        <taxon>Porites</taxon>
    </lineage>
</organism>
<reference evidence="2 3" key="1">
    <citation type="submission" date="2022-05" db="EMBL/GenBank/DDBJ databases">
        <authorList>
            <consortium name="Genoscope - CEA"/>
            <person name="William W."/>
        </authorList>
    </citation>
    <scope>NUCLEOTIDE SEQUENCE [LARGE SCALE GENOMIC DNA]</scope>
</reference>